<keyword evidence="3 6" id="KW-1133">Transmembrane helix</keyword>
<evidence type="ECO:0000256" key="4">
    <source>
        <dbReference type="ARBA" id="ARBA00023136"/>
    </source>
</evidence>
<dbReference type="GO" id="GO:0005509">
    <property type="term" value="F:calcium ion binding"/>
    <property type="evidence" value="ECO:0007669"/>
    <property type="project" value="InterPro"/>
</dbReference>
<dbReference type="EMBL" id="CP048995">
    <property type="protein sequence ID" value="QID82145.1"/>
    <property type="molecule type" value="Genomic_DNA"/>
</dbReference>
<dbReference type="SMR" id="A0A6C1DZ20"/>
<organism evidence="7 8">
    <name type="scientific">Saccharomyces pastorianus</name>
    <name type="common">Lager yeast</name>
    <name type="synonym">Saccharomyces cerevisiae x Saccharomyces eubayanus</name>
    <dbReference type="NCBI Taxonomy" id="27292"/>
    <lineage>
        <taxon>Eukaryota</taxon>
        <taxon>Fungi</taxon>
        <taxon>Dikarya</taxon>
        <taxon>Ascomycota</taxon>
        <taxon>Saccharomycotina</taxon>
        <taxon>Saccharomycetes</taxon>
        <taxon>Saccharomycetales</taxon>
        <taxon>Saccharomycetaceae</taxon>
        <taxon>Saccharomyces</taxon>
    </lineage>
</organism>
<proteinExistence type="predicted"/>
<name>A0A6C1DZ20_SACPS</name>
<keyword evidence="4 6" id="KW-0472">Membrane</keyword>
<feature type="compositionally biased region" description="Basic and acidic residues" evidence="5">
    <location>
        <begin position="381"/>
        <end position="392"/>
    </location>
</feature>
<evidence type="ECO:0000313" key="8">
    <source>
        <dbReference type="Proteomes" id="UP000501346"/>
    </source>
</evidence>
<sequence>MSSSIFGPLTGFLERVNSLNAPYQALSYDEQKAMTIWQRVKFYNWTFELCALGVLFLVYAFYKFGNSVNLKRGNQIFQSLHSFLANDLKFSRVGFNINDSKIFTVEHQNTWFSSFATGRSAIKSINLNLHLVARSNPFSMCLEYLLGFFFASLKSKQLEEFMEIVIRPNGILVTSESAHPNKNAHEILTKFRFVTSIVNKEFMNQARTENYFLSIAHTSENDKLPNNFVYMSDVNQLSGFMFHYSKPYEVLSQAGNLLKYISFTDLPVNPPRDDKEWESSIEPKAIIRCAVPQNENELKLLNQIISLVVEIYDGFTQDLVQQSPNLFITNDILKRTTNLRQQELNKIKKFMKETELELAKEKKLELEKAKRRQLKASGQQEKVDQKMKEKRERRLKNKQRTRFQ</sequence>
<dbReference type="PANTHER" id="PTHR12883:SF0">
    <property type="entry name" value="PAT COMPLEX SUBUNIT CCDC47"/>
    <property type="match status" value="1"/>
</dbReference>
<dbReference type="AlphaFoldDB" id="A0A6C1DZ20"/>
<comment type="subcellular location">
    <subcellularLocation>
        <location evidence="1">Membrane</location>
        <topology evidence="1">Single-pass membrane protein</topology>
    </subcellularLocation>
</comment>
<keyword evidence="2 6" id="KW-0812">Transmembrane</keyword>
<dbReference type="GO" id="GO:0016020">
    <property type="term" value="C:membrane"/>
    <property type="evidence" value="ECO:0007669"/>
    <property type="project" value="UniProtKB-SubCell"/>
</dbReference>
<accession>A0A6C1DZ20</accession>
<dbReference type="OrthoDB" id="10039147at2759"/>
<reference evidence="7 8" key="1">
    <citation type="journal article" date="2019" name="BMC Genomics">
        <title>Chromosome level assembly and comparative genome analysis confirm lager-brewing yeasts originated from a single hybridization.</title>
        <authorList>
            <person name="Salazar A.N."/>
            <person name="Gorter de Vries A.R."/>
            <person name="van den Broek M."/>
            <person name="Brouwers N."/>
            <person name="de la Torre Cortes P."/>
            <person name="Kuijpers N.G.A."/>
            <person name="Daran J.G."/>
            <person name="Abeel T."/>
        </authorList>
    </citation>
    <scope>NUCLEOTIDE SEQUENCE [LARGE SCALE GENOMIC DNA]</scope>
    <source>
        <strain evidence="7 8">CBS 1483</strain>
    </source>
</reference>
<dbReference type="PANTHER" id="PTHR12883">
    <property type="entry name" value="ADIPOCYTE-SPECIFIC PROTEIN 4-RELATED"/>
    <property type="match status" value="1"/>
</dbReference>
<evidence type="ECO:0000256" key="1">
    <source>
        <dbReference type="ARBA" id="ARBA00004167"/>
    </source>
</evidence>
<feature type="compositionally biased region" description="Basic residues" evidence="5">
    <location>
        <begin position="393"/>
        <end position="404"/>
    </location>
</feature>
<dbReference type="GO" id="GO:0032469">
    <property type="term" value="P:endoplasmic reticulum calcium ion homeostasis"/>
    <property type="evidence" value="ECO:0007669"/>
    <property type="project" value="InterPro"/>
</dbReference>
<evidence type="ECO:0000256" key="2">
    <source>
        <dbReference type="ARBA" id="ARBA00022692"/>
    </source>
</evidence>
<evidence type="ECO:0000256" key="3">
    <source>
        <dbReference type="ARBA" id="ARBA00022989"/>
    </source>
</evidence>
<feature type="region of interest" description="Disordered" evidence="5">
    <location>
        <begin position="369"/>
        <end position="404"/>
    </location>
</feature>
<protein>
    <submittedName>
        <fullName evidence="7">Uncharacterized protein</fullName>
    </submittedName>
</protein>
<keyword evidence="8" id="KW-1185">Reference proteome</keyword>
<evidence type="ECO:0000256" key="6">
    <source>
        <dbReference type="SAM" id="Phobius"/>
    </source>
</evidence>
<feature type="transmembrane region" description="Helical" evidence="6">
    <location>
        <begin position="42"/>
        <end position="62"/>
    </location>
</feature>
<evidence type="ECO:0000256" key="5">
    <source>
        <dbReference type="SAM" id="MobiDB-lite"/>
    </source>
</evidence>
<evidence type="ECO:0000313" key="7">
    <source>
        <dbReference type="EMBL" id="QID82145.1"/>
    </source>
</evidence>
<dbReference type="InterPro" id="IPR012879">
    <property type="entry name" value="CCDC47"/>
</dbReference>
<dbReference type="Proteomes" id="UP000501346">
    <property type="component" value="Chromosome ScXIV"/>
</dbReference>
<gene>
    <name evidence="7" type="ORF">GRS66_004554</name>
</gene>
<dbReference type="Pfam" id="PF07946">
    <property type="entry name" value="CCDC47"/>
    <property type="match status" value="1"/>
</dbReference>
<dbReference type="GO" id="GO:0005783">
    <property type="term" value="C:endoplasmic reticulum"/>
    <property type="evidence" value="ECO:0007669"/>
    <property type="project" value="InterPro"/>
</dbReference>